<dbReference type="CDD" id="cd18620">
    <property type="entry name" value="GH43_XylA-like"/>
    <property type="match status" value="1"/>
</dbReference>
<organism evidence="8 9">
    <name type="scientific">Treponema bryantii</name>
    <dbReference type="NCBI Taxonomy" id="163"/>
    <lineage>
        <taxon>Bacteria</taxon>
        <taxon>Pseudomonadati</taxon>
        <taxon>Spirochaetota</taxon>
        <taxon>Spirochaetia</taxon>
        <taxon>Spirochaetales</taxon>
        <taxon>Treponemataceae</taxon>
        <taxon>Treponema</taxon>
    </lineage>
</organism>
<protein>
    <submittedName>
        <fullName evidence="8">Glycosyl hydrolases family 43</fullName>
    </submittedName>
</protein>
<feature type="site" description="Important for catalytic activity, responsible for pKa modulation of the active site Glu and correct orientation of both the proton donor and substrate" evidence="6">
    <location>
        <position position="129"/>
    </location>
</feature>
<evidence type="ECO:0000256" key="4">
    <source>
        <dbReference type="ARBA" id="ARBA00023277"/>
    </source>
</evidence>
<dbReference type="STRING" id="163.SAMN04487775_10384"/>
<reference evidence="8 9" key="1">
    <citation type="submission" date="2016-10" db="EMBL/GenBank/DDBJ databases">
        <authorList>
            <person name="de Groot N.N."/>
        </authorList>
    </citation>
    <scope>NUCLEOTIDE SEQUENCE [LARGE SCALE GENOMIC DNA]</scope>
    <source>
        <strain evidence="8 9">B25</strain>
    </source>
</reference>
<keyword evidence="2" id="KW-0858">Xylan degradation</keyword>
<keyword evidence="3 7" id="KW-0378">Hydrolase</keyword>
<dbReference type="EMBL" id="FOFU01000008">
    <property type="protein sequence ID" value="SEQ66923.1"/>
    <property type="molecule type" value="Genomic_DNA"/>
</dbReference>
<comment type="similarity">
    <text evidence="1 7">Belongs to the glycosyl hydrolase 43 family.</text>
</comment>
<dbReference type="GO" id="GO:0045493">
    <property type="term" value="P:xylan catabolic process"/>
    <property type="evidence" value="ECO:0007669"/>
    <property type="project" value="UniProtKB-KW"/>
</dbReference>
<evidence type="ECO:0000256" key="6">
    <source>
        <dbReference type="PIRSR" id="PIRSR606710-2"/>
    </source>
</evidence>
<evidence type="ECO:0000256" key="1">
    <source>
        <dbReference type="ARBA" id="ARBA00009865"/>
    </source>
</evidence>
<dbReference type="Gene3D" id="2.115.10.20">
    <property type="entry name" value="Glycosyl hydrolase domain, family 43"/>
    <property type="match status" value="1"/>
</dbReference>
<keyword evidence="9" id="KW-1185">Reference proteome</keyword>
<dbReference type="InterPro" id="IPR052176">
    <property type="entry name" value="Glycosyl_Hydrlase_43_Enz"/>
</dbReference>
<keyword evidence="2" id="KW-0624">Polysaccharide degradation</keyword>
<evidence type="ECO:0000256" key="2">
    <source>
        <dbReference type="ARBA" id="ARBA00022651"/>
    </source>
</evidence>
<evidence type="ECO:0000256" key="7">
    <source>
        <dbReference type="RuleBase" id="RU361187"/>
    </source>
</evidence>
<dbReference type="RefSeq" id="WP_074644594.1">
    <property type="nucleotide sequence ID" value="NZ_FOFU01000008.1"/>
</dbReference>
<proteinExistence type="inferred from homology"/>
<dbReference type="PANTHER" id="PTHR43772:SF2">
    <property type="entry name" value="PUTATIVE (AFU_ORTHOLOGUE AFUA_2G04480)-RELATED"/>
    <property type="match status" value="1"/>
</dbReference>
<evidence type="ECO:0000313" key="8">
    <source>
        <dbReference type="EMBL" id="SEQ66923.1"/>
    </source>
</evidence>
<evidence type="ECO:0000256" key="5">
    <source>
        <dbReference type="ARBA" id="ARBA00023295"/>
    </source>
</evidence>
<dbReference type="PANTHER" id="PTHR43772">
    <property type="entry name" value="ENDO-1,4-BETA-XYLANASE"/>
    <property type="match status" value="1"/>
</dbReference>
<sequence length="484" mass="54323">MNKKEYIKGANPYMPLWEHVPDGEPRVFEYNGEKRVYLYGSHDTLKTEYCGTDQVVWSAPVDDLTNWTCHGVCYTSTDGSILYAPDVVQKGDTFYMYAAEAKGSRIMLATSKNPAGPFTNPKLTELAFDPGILVDDDGKVYAFWGFCKQYCAELNDDMCTIKKETLRENVVKHSITPWSPDDGMDDENDAFFEASSPRKLFGKYVFIYSKRYYTHRPQYGVYEDCNGFLSYKYCDTPLGDYKMGGDISFNGGEILPGPDGKNQMSYRWGNNHGSLMEVNGQWYIFYHRQIGTDEYSRQAMLEPVDVAMDKNGRIFVGKITYKDGEPVASEPVEMTSQGAHINGLDARKWISAGYAVHIYGGTKGGYNGGMGGAYIKPVYEKDDNISSPIVDITSNLTVGFRYLQFGANTPKTATADILAKEDLTVNVRVDDYKGKVIASFNMKKGEKTATATLNSSMIGKRAVYFEFLSSSKEIIAEFDKFTFD</sequence>
<dbReference type="InterPro" id="IPR006710">
    <property type="entry name" value="Glyco_hydro_43"/>
</dbReference>
<evidence type="ECO:0000256" key="3">
    <source>
        <dbReference type="ARBA" id="ARBA00022801"/>
    </source>
</evidence>
<dbReference type="AlphaFoldDB" id="A0A1H9HX08"/>
<dbReference type="Pfam" id="PF04616">
    <property type="entry name" value="Glyco_hydro_43"/>
    <property type="match status" value="1"/>
</dbReference>
<dbReference type="Proteomes" id="UP000182360">
    <property type="component" value="Unassembled WGS sequence"/>
</dbReference>
<dbReference type="GO" id="GO:0004553">
    <property type="term" value="F:hydrolase activity, hydrolyzing O-glycosyl compounds"/>
    <property type="evidence" value="ECO:0007669"/>
    <property type="project" value="InterPro"/>
</dbReference>
<keyword evidence="5 7" id="KW-0326">Glycosidase</keyword>
<dbReference type="InterPro" id="IPR023296">
    <property type="entry name" value="Glyco_hydro_beta-prop_sf"/>
</dbReference>
<name>A0A1H9HX08_9SPIR</name>
<dbReference type="eggNOG" id="COG3507">
    <property type="taxonomic scope" value="Bacteria"/>
</dbReference>
<dbReference type="OrthoDB" id="9801455at2"/>
<gene>
    <name evidence="8" type="ORF">SAMN04487977_10819</name>
</gene>
<dbReference type="Gene3D" id="2.60.120.260">
    <property type="entry name" value="Galactose-binding domain-like"/>
    <property type="match status" value="1"/>
</dbReference>
<keyword evidence="4" id="KW-0119">Carbohydrate metabolism</keyword>
<accession>A0A1H9HX08</accession>
<dbReference type="SUPFAM" id="SSF75005">
    <property type="entry name" value="Arabinanase/levansucrase/invertase"/>
    <property type="match status" value="1"/>
</dbReference>
<evidence type="ECO:0000313" key="9">
    <source>
        <dbReference type="Proteomes" id="UP000182360"/>
    </source>
</evidence>